<name>A0A6M3L815_9ZZZZ</name>
<protein>
    <submittedName>
        <fullName evidence="1">Uncharacterized protein</fullName>
    </submittedName>
</protein>
<proteinExistence type="predicted"/>
<sequence length="91" mass="10755">MDKAELHNPEGDKNFSIHFYGVTKIDRLRIRVLSHSLTFPDYSGDWKMCQPFLQGDSDDWMMIEFWTDNIEAIIRGCEYIEKKLNIKIEGL</sequence>
<accession>A0A6M3L815</accession>
<evidence type="ECO:0000313" key="1">
    <source>
        <dbReference type="EMBL" id="QJA90543.1"/>
    </source>
</evidence>
<dbReference type="AlphaFoldDB" id="A0A6M3L815"/>
<organism evidence="1">
    <name type="scientific">viral metagenome</name>
    <dbReference type="NCBI Taxonomy" id="1070528"/>
    <lineage>
        <taxon>unclassified sequences</taxon>
        <taxon>metagenomes</taxon>
        <taxon>organismal metagenomes</taxon>
    </lineage>
</organism>
<reference evidence="1" key="1">
    <citation type="submission" date="2020-03" db="EMBL/GenBank/DDBJ databases">
        <title>The deep terrestrial virosphere.</title>
        <authorList>
            <person name="Holmfeldt K."/>
            <person name="Nilsson E."/>
            <person name="Simone D."/>
            <person name="Lopez-Fernandez M."/>
            <person name="Wu X."/>
            <person name="de Brujin I."/>
            <person name="Lundin D."/>
            <person name="Andersson A."/>
            <person name="Bertilsson S."/>
            <person name="Dopson M."/>
        </authorList>
    </citation>
    <scope>NUCLEOTIDE SEQUENCE</scope>
    <source>
        <strain evidence="1">MM415B02352</strain>
    </source>
</reference>
<gene>
    <name evidence="1" type="ORF">MM415B02352_0003</name>
</gene>
<dbReference type="EMBL" id="MT142921">
    <property type="protein sequence ID" value="QJA90543.1"/>
    <property type="molecule type" value="Genomic_DNA"/>
</dbReference>